<organism evidence="2 3">
    <name type="scientific">Erythroxylum novogranatense</name>
    <dbReference type="NCBI Taxonomy" id="1862640"/>
    <lineage>
        <taxon>Eukaryota</taxon>
        <taxon>Viridiplantae</taxon>
        <taxon>Streptophyta</taxon>
        <taxon>Embryophyta</taxon>
        <taxon>Tracheophyta</taxon>
        <taxon>Spermatophyta</taxon>
        <taxon>Magnoliopsida</taxon>
        <taxon>eudicotyledons</taxon>
        <taxon>Gunneridae</taxon>
        <taxon>Pentapetalae</taxon>
        <taxon>rosids</taxon>
        <taxon>fabids</taxon>
        <taxon>Malpighiales</taxon>
        <taxon>Erythroxylaceae</taxon>
        <taxon>Erythroxylum</taxon>
    </lineage>
</organism>
<dbReference type="AlphaFoldDB" id="A0AAV8T2B4"/>
<dbReference type="Proteomes" id="UP001159364">
    <property type="component" value="Linkage Group LG07"/>
</dbReference>
<accession>A0AAV8T2B4</accession>
<gene>
    <name evidence="2" type="ORF">K2173_015116</name>
</gene>
<evidence type="ECO:0000256" key="1">
    <source>
        <dbReference type="SAM" id="MobiDB-lite"/>
    </source>
</evidence>
<reference evidence="2 3" key="1">
    <citation type="submission" date="2021-09" db="EMBL/GenBank/DDBJ databases">
        <title>Genomic insights and catalytic innovation underlie evolution of tropane alkaloids biosynthesis.</title>
        <authorList>
            <person name="Wang Y.-J."/>
            <person name="Tian T."/>
            <person name="Huang J.-P."/>
            <person name="Huang S.-X."/>
        </authorList>
    </citation>
    <scope>NUCLEOTIDE SEQUENCE [LARGE SCALE GENOMIC DNA]</scope>
    <source>
        <strain evidence="2">KIB-2018</strain>
        <tissue evidence="2">Leaf</tissue>
    </source>
</reference>
<feature type="region of interest" description="Disordered" evidence="1">
    <location>
        <begin position="17"/>
        <end position="45"/>
    </location>
</feature>
<keyword evidence="3" id="KW-1185">Reference proteome</keyword>
<feature type="compositionally biased region" description="Polar residues" evidence="1">
    <location>
        <begin position="25"/>
        <end position="38"/>
    </location>
</feature>
<evidence type="ECO:0000313" key="2">
    <source>
        <dbReference type="EMBL" id="KAJ8760449.1"/>
    </source>
</evidence>
<comment type="caution">
    <text evidence="2">The sequence shown here is derived from an EMBL/GenBank/DDBJ whole genome shotgun (WGS) entry which is preliminary data.</text>
</comment>
<evidence type="ECO:0000313" key="3">
    <source>
        <dbReference type="Proteomes" id="UP001159364"/>
    </source>
</evidence>
<feature type="compositionally biased region" description="Polar residues" evidence="1">
    <location>
        <begin position="113"/>
        <end position="128"/>
    </location>
</feature>
<sequence length="229" mass="24423">MVQGPNGGFGAWMVVEKKSRRSTRTRQNAGKVTSNTKANDSRFDNLQVDDYDEAELLTFADQGHSSGTRGPNKGRKSGSNNLKSGTTFDANTVLNSPSSLKPKSGIVSDKVTSEVQSKQSQGGNQETNTVVRGKVMTLNSGKVAASFWEAFQSAPLAMNQDVSMATLQDPPDDQQLEFRAKPPDLDHTRVYPNGGGLGLCVTSSLEKGNGVIDTPVKETDTDVVPSSLA</sequence>
<dbReference type="EMBL" id="JAIWQS010000007">
    <property type="protein sequence ID" value="KAJ8760449.1"/>
    <property type="molecule type" value="Genomic_DNA"/>
</dbReference>
<proteinExistence type="predicted"/>
<protein>
    <submittedName>
        <fullName evidence="2">Uncharacterized protein</fullName>
    </submittedName>
</protein>
<feature type="compositionally biased region" description="Polar residues" evidence="1">
    <location>
        <begin position="77"/>
        <end position="101"/>
    </location>
</feature>
<feature type="region of interest" description="Disordered" evidence="1">
    <location>
        <begin position="58"/>
        <end position="128"/>
    </location>
</feature>
<name>A0AAV8T2B4_9ROSI</name>
<feature type="region of interest" description="Disordered" evidence="1">
    <location>
        <begin position="209"/>
        <end position="229"/>
    </location>
</feature>